<dbReference type="AlphaFoldDB" id="A0A9P6IVJ6"/>
<accession>A0A9P6IVJ6</accession>
<dbReference type="OrthoDB" id="8864979at2759"/>
<name>A0A9P6IVJ6_9FUNG</name>
<dbReference type="GO" id="GO:0000775">
    <property type="term" value="C:chromosome, centromeric region"/>
    <property type="evidence" value="ECO:0007669"/>
    <property type="project" value="UniProtKB-SubCell"/>
</dbReference>
<organism evidence="8 9">
    <name type="scientific">Modicella reniformis</name>
    <dbReference type="NCBI Taxonomy" id="1440133"/>
    <lineage>
        <taxon>Eukaryota</taxon>
        <taxon>Fungi</taxon>
        <taxon>Fungi incertae sedis</taxon>
        <taxon>Mucoromycota</taxon>
        <taxon>Mortierellomycotina</taxon>
        <taxon>Mortierellomycetes</taxon>
        <taxon>Mortierellales</taxon>
        <taxon>Mortierellaceae</taxon>
        <taxon>Modicella</taxon>
    </lineage>
</organism>
<evidence type="ECO:0000313" key="9">
    <source>
        <dbReference type="Proteomes" id="UP000749646"/>
    </source>
</evidence>
<dbReference type="EMBL" id="JAAAHW010007257">
    <property type="protein sequence ID" value="KAF9949753.1"/>
    <property type="molecule type" value="Genomic_DNA"/>
</dbReference>
<keyword evidence="4" id="KW-0158">Chromosome</keyword>
<evidence type="ECO:0000256" key="4">
    <source>
        <dbReference type="ARBA" id="ARBA00022454"/>
    </source>
</evidence>
<comment type="caution">
    <text evidence="8">The sequence shown here is derived from an EMBL/GenBank/DDBJ whole genome shotgun (WGS) entry which is preliminary data.</text>
</comment>
<dbReference type="InterPro" id="IPR025204">
    <property type="entry name" value="CENP-L"/>
</dbReference>
<comment type="similarity">
    <text evidence="3">Belongs to the CENP-L/IML3 family.</text>
</comment>
<feature type="region of interest" description="Disordered" evidence="7">
    <location>
        <begin position="1"/>
        <end position="22"/>
    </location>
</feature>
<evidence type="ECO:0000313" key="8">
    <source>
        <dbReference type="EMBL" id="KAF9949753.1"/>
    </source>
</evidence>
<evidence type="ECO:0000256" key="6">
    <source>
        <dbReference type="ARBA" id="ARBA00023328"/>
    </source>
</evidence>
<protein>
    <submittedName>
        <fullName evidence="8">Uncharacterized protein</fullName>
    </submittedName>
</protein>
<evidence type="ECO:0000256" key="5">
    <source>
        <dbReference type="ARBA" id="ARBA00023242"/>
    </source>
</evidence>
<dbReference type="PANTHER" id="PTHR31740:SF2">
    <property type="entry name" value="CENTROMERE PROTEIN L"/>
    <property type="match status" value="1"/>
</dbReference>
<keyword evidence="9" id="KW-1185">Reference proteome</keyword>
<sequence length="327" mass="36573">MTTDICSPAQQGQVRDSEAAISSGSLAKAPSFARQRTRNVIHSVIQSTTPTDTPDLLPPAEQPTPSANASSSFLYSKTWNIHKTTPLYNFSINLLNDYEAELLAFIAANANNLSSSMLAERTRVGMSTFFNGTRRFPSQIDSSGRNLIDTLDDPGDIKDIKFQLLTLDDDNSQEPDWPRHSLAITIKVRPKGKTREQLYYCALLRNQLHNDSNKHSRSTFTHFNLVLLKAPVIIGQLVMQWLERKFDCRICRLLLQSRDDESSAGLLEGVESHCSDTMKIDFSRLVLTRVGCSSWYIASEGKVKIFPAIADKYSVADFIREIGKHGT</sequence>
<evidence type="ECO:0000256" key="7">
    <source>
        <dbReference type="SAM" id="MobiDB-lite"/>
    </source>
</evidence>
<evidence type="ECO:0000256" key="3">
    <source>
        <dbReference type="ARBA" id="ARBA00011060"/>
    </source>
</evidence>
<evidence type="ECO:0000256" key="2">
    <source>
        <dbReference type="ARBA" id="ARBA00004584"/>
    </source>
</evidence>
<dbReference type="Proteomes" id="UP000749646">
    <property type="component" value="Unassembled WGS sequence"/>
</dbReference>
<proteinExistence type="inferred from homology"/>
<feature type="region of interest" description="Disordered" evidence="7">
    <location>
        <begin position="45"/>
        <end position="69"/>
    </location>
</feature>
<reference evidence="8" key="1">
    <citation type="journal article" date="2020" name="Fungal Divers.">
        <title>Resolving the Mortierellaceae phylogeny through synthesis of multi-gene phylogenetics and phylogenomics.</title>
        <authorList>
            <person name="Vandepol N."/>
            <person name="Liber J."/>
            <person name="Desiro A."/>
            <person name="Na H."/>
            <person name="Kennedy M."/>
            <person name="Barry K."/>
            <person name="Grigoriev I.V."/>
            <person name="Miller A.N."/>
            <person name="O'Donnell K."/>
            <person name="Stajich J.E."/>
            <person name="Bonito G."/>
        </authorList>
    </citation>
    <scope>NUCLEOTIDE SEQUENCE</scope>
    <source>
        <strain evidence="8">MES-2147</strain>
    </source>
</reference>
<gene>
    <name evidence="8" type="ORF">BGZ65_007090</name>
</gene>
<dbReference type="GO" id="GO:0005634">
    <property type="term" value="C:nucleus"/>
    <property type="evidence" value="ECO:0007669"/>
    <property type="project" value="UniProtKB-SubCell"/>
</dbReference>
<comment type="subcellular location">
    <subcellularLocation>
        <location evidence="2">Chromosome</location>
        <location evidence="2">Centromere</location>
    </subcellularLocation>
    <subcellularLocation>
        <location evidence="1">Nucleus</location>
    </subcellularLocation>
</comment>
<dbReference type="Pfam" id="PF13092">
    <property type="entry name" value="CENP-L"/>
    <property type="match status" value="1"/>
</dbReference>
<evidence type="ECO:0000256" key="1">
    <source>
        <dbReference type="ARBA" id="ARBA00004123"/>
    </source>
</evidence>
<dbReference type="PANTHER" id="PTHR31740">
    <property type="entry name" value="CENTROMERE PROTEIN L"/>
    <property type="match status" value="1"/>
</dbReference>
<keyword evidence="5" id="KW-0539">Nucleus</keyword>
<keyword evidence="6" id="KW-0137">Centromere</keyword>